<evidence type="ECO:0000256" key="1">
    <source>
        <dbReference type="PROSITE-ProRule" id="PRU00221"/>
    </source>
</evidence>
<proteinExistence type="predicted"/>
<gene>
    <name evidence="2" type="ORF">K503DRAFT_644786</name>
</gene>
<dbReference type="Pfam" id="PF00400">
    <property type="entry name" value="WD40"/>
    <property type="match status" value="4"/>
</dbReference>
<evidence type="ECO:0000313" key="2">
    <source>
        <dbReference type="EMBL" id="OAX32269.1"/>
    </source>
</evidence>
<dbReference type="AlphaFoldDB" id="A0A1B7MI49"/>
<dbReference type="PROSITE" id="PS50294">
    <property type="entry name" value="WD_REPEATS_REGION"/>
    <property type="match status" value="1"/>
</dbReference>
<reference evidence="2 3" key="1">
    <citation type="submission" date="2016-06" db="EMBL/GenBank/DDBJ databases">
        <title>Comparative genomics of the ectomycorrhizal sister species Rhizopogon vinicolor and Rhizopogon vesiculosus (Basidiomycota: Boletales) reveals a divergence of the mating type B locus.</title>
        <authorList>
            <consortium name="DOE Joint Genome Institute"/>
            <person name="Mujic A.B."/>
            <person name="Kuo A."/>
            <person name="Tritt A."/>
            <person name="Lipzen A."/>
            <person name="Chen C."/>
            <person name="Johnson J."/>
            <person name="Sharma A."/>
            <person name="Barry K."/>
            <person name="Grigoriev I.V."/>
            <person name="Spatafora J.W."/>
        </authorList>
    </citation>
    <scope>NUCLEOTIDE SEQUENCE [LARGE SCALE GENOMIC DNA]</scope>
    <source>
        <strain evidence="2 3">AM-OR11-026</strain>
    </source>
</reference>
<dbReference type="PANTHER" id="PTHR19879:SF9">
    <property type="entry name" value="TRANSCRIPTION INITIATION FACTOR TFIID SUBUNIT 5"/>
    <property type="match status" value="1"/>
</dbReference>
<sequence>WSPSGSHITSGSKDGKILIQEVESGKFEVGPIKTNQDWVWSLAYSPLADRIASGGNNSTICIRDCNSGKLLVGPIEDLGIGVTSVAWSLDGSKLYTASDEFACLWDTESHKPLGQPFHQEDGKNLRCVSFSRDGQYLAYGGDDNKIALWTVQ</sequence>
<dbReference type="InterPro" id="IPR015943">
    <property type="entry name" value="WD40/YVTN_repeat-like_dom_sf"/>
</dbReference>
<name>A0A1B7MI49_9AGAM</name>
<feature type="non-terminal residue" evidence="2">
    <location>
        <position position="152"/>
    </location>
</feature>
<keyword evidence="3" id="KW-1185">Reference proteome</keyword>
<evidence type="ECO:0000313" key="3">
    <source>
        <dbReference type="Proteomes" id="UP000092154"/>
    </source>
</evidence>
<feature type="repeat" description="WD" evidence="1">
    <location>
        <begin position="118"/>
        <end position="152"/>
    </location>
</feature>
<dbReference type="SUPFAM" id="SSF50978">
    <property type="entry name" value="WD40 repeat-like"/>
    <property type="match status" value="1"/>
</dbReference>
<dbReference type="PROSITE" id="PS50082">
    <property type="entry name" value="WD_REPEATS_2"/>
    <property type="match status" value="1"/>
</dbReference>
<protein>
    <submittedName>
        <fullName evidence="2">WD40 repeat-like protein</fullName>
    </submittedName>
</protein>
<dbReference type="STRING" id="1314800.A0A1B7MI49"/>
<dbReference type="OrthoDB" id="10251741at2759"/>
<dbReference type="PANTHER" id="PTHR19879">
    <property type="entry name" value="TRANSCRIPTION INITIATION FACTOR TFIID"/>
    <property type="match status" value="1"/>
</dbReference>
<dbReference type="Gene3D" id="2.130.10.10">
    <property type="entry name" value="YVTN repeat-like/Quinoprotein amine dehydrogenase"/>
    <property type="match status" value="1"/>
</dbReference>
<organism evidence="2 3">
    <name type="scientific">Rhizopogon vinicolor AM-OR11-026</name>
    <dbReference type="NCBI Taxonomy" id="1314800"/>
    <lineage>
        <taxon>Eukaryota</taxon>
        <taxon>Fungi</taxon>
        <taxon>Dikarya</taxon>
        <taxon>Basidiomycota</taxon>
        <taxon>Agaricomycotina</taxon>
        <taxon>Agaricomycetes</taxon>
        <taxon>Agaricomycetidae</taxon>
        <taxon>Boletales</taxon>
        <taxon>Suillineae</taxon>
        <taxon>Rhizopogonaceae</taxon>
        <taxon>Rhizopogon</taxon>
    </lineage>
</organism>
<dbReference type="InterPro" id="IPR036322">
    <property type="entry name" value="WD40_repeat_dom_sf"/>
</dbReference>
<feature type="non-terminal residue" evidence="2">
    <location>
        <position position="1"/>
    </location>
</feature>
<dbReference type="SMART" id="SM00320">
    <property type="entry name" value="WD40"/>
    <property type="match status" value="3"/>
</dbReference>
<dbReference type="InterPro" id="IPR001680">
    <property type="entry name" value="WD40_rpt"/>
</dbReference>
<keyword evidence="1" id="KW-0853">WD repeat</keyword>
<dbReference type="InParanoid" id="A0A1B7MI49"/>
<accession>A0A1B7MI49</accession>
<dbReference type="Proteomes" id="UP000092154">
    <property type="component" value="Unassembled WGS sequence"/>
</dbReference>
<dbReference type="EMBL" id="KV449062">
    <property type="protein sequence ID" value="OAX32269.1"/>
    <property type="molecule type" value="Genomic_DNA"/>
</dbReference>